<evidence type="ECO:0000313" key="3">
    <source>
        <dbReference type="Proteomes" id="UP001066276"/>
    </source>
</evidence>
<name>A0AAV7R8H9_PLEWA</name>
<comment type="caution">
    <text evidence="2">The sequence shown here is derived from an EMBL/GenBank/DDBJ whole genome shotgun (WGS) entry which is preliminary data.</text>
</comment>
<gene>
    <name evidence="2" type="ORF">NDU88_001612</name>
</gene>
<reference evidence="2" key="1">
    <citation type="journal article" date="2022" name="bioRxiv">
        <title>Sequencing and chromosome-scale assembly of the giantPleurodeles waltlgenome.</title>
        <authorList>
            <person name="Brown T."/>
            <person name="Elewa A."/>
            <person name="Iarovenko S."/>
            <person name="Subramanian E."/>
            <person name="Araus A.J."/>
            <person name="Petzold A."/>
            <person name="Susuki M."/>
            <person name="Suzuki K.-i.T."/>
            <person name="Hayashi T."/>
            <person name="Toyoda A."/>
            <person name="Oliveira C."/>
            <person name="Osipova E."/>
            <person name="Leigh N.D."/>
            <person name="Simon A."/>
            <person name="Yun M.H."/>
        </authorList>
    </citation>
    <scope>NUCLEOTIDE SEQUENCE</scope>
    <source>
        <strain evidence="2">20211129_DDA</strain>
        <tissue evidence="2">Liver</tissue>
    </source>
</reference>
<protein>
    <submittedName>
        <fullName evidence="2">Uncharacterized protein</fullName>
    </submittedName>
</protein>
<dbReference type="EMBL" id="JANPWB010000009">
    <property type="protein sequence ID" value="KAJ1148786.1"/>
    <property type="molecule type" value="Genomic_DNA"/>
</dbReference>
<evidence type="ECO:0000313" key="2">
    <source>
        <dbReference type="EMBL" id="KAJ1148786.1"/>
    </source>
</evidence>
<feature type="compositionally biased region" description="Polar residues" evidence="1">
    <location>
        <begin position="48"/>
        <end position="58"/>
    </location>
</feature>
<organism evidence="2 3">
    <name type="scientific">Pleurodeles waltl</name>
    <name type="common">Iberian ribbed newt</name>
    <dbReference type="NCBI Taxonomy" id="8319"/>
    <lineage>
        <taxon>Eukaryota</taxon>
        <taxon>Metazoa</taxon>
        <taxon>Chordata</taxon>
        <taxon>Craniata</taxon>
        <taxon>Vertebrata</taxon>
        <taxon>Euteleostomi</taxon>
        <taxon>Amphibia</taxon>
        <taxon>Batrachia</taxon>
        <taxon>Caudata</taxon>
        <taxon>Salamandroidea</taxon>
        <taxon>Salamandridae</taxon>
        <taxon>Pleurodelinae</taxon>
        <taxon>Pleurodeles</taxon>
    </lineage>
</organism>
<proteinExistence type="predicted"/>
<sequence>MQTVFSKFRSTSSGPFQNKLEIRKMRVSSQTCRNRLPRPISEEELGASKSSPAIQPSPRSRGEQSAAAATGPQGAVPPAV</sequence>
<feature type="region of interest" description="Disordered" evidence="1">
    <location>
        <begin position="1"/>
        <end position="80"/>
    </location>
</feature>
<keyword evidence="3" id="KW-1185">Reference proteome</keyword>
<accession>A0AAV7R8H9</accession>
<dbReference type="AlphaFoldDB" id="A0AAV7R8H9"/>
<evidence type="ECO:0000256" key="1">
    <source>
        <dbReference type="SAM" id="MobiDB-lite"/>
    </source>
</evidence>
<feature type="compositionally biased region" description="Polar residues" evidence="1">
    <location>
        <begin position="1"/>
        <end position="16"/>
    </location>
</feature>
<dbReference type="Proteomes" id="UP001066276">
    <property type="component" value="Chromosome 5"/>
</dbReference>